<dbReference type="PROSITE" id="PS00636">
    <property type="entry name" value="DNAJ_1"/>
    <property type="match status" value="1"/>
</dbReference>
<evidence type="ECO:0000256" key="4">
    <source>
        <dbReference type="ARBA" id="ARBA00023186"/>
    </source>
</evidence>
<dbReference type="SMART" id="SM00271">
    <property type="entry name" value="DnaJ"/>
    <property type="match status" value="1"/>
</dbReference>
<organism evidence="8 9">
    <name type="scientific">Perkinsus chesapeaki</name>
    <name type="common">Clam parasite</name>
    <name type="synonym">Perkinsus andrewsi</name>
    <dbReference type="NCBI Taxonomy" id="330153"/>
    <lineage>
        <taxon>Eukaryota</taxon>
        <taxon>Sar</taxon>
        <taxon>Alveolata</taxon>
        <taxon>Perkinsozoa</taxon>
        <taxon>Perkinsea</taxon>
        <taxon>Perkinsida</taxon>
        <taxon>Perkinsidae</taxon>
        <taxon>Perkinsus</taxon>
    </lineage>
</organism>
<comment type="subcellular location">
    <subcellularLocation>
        <location evidence="2">Cytoplasm</location>
    </subcellularLocation>
    <subcellularLocation>
        <location evidence="1">Nucleus</location>
    </subcellularLocation>
</comment>
<name>A0A7J6LMH6_PERCH</name>
<keyword evidence="5" id="KW-0539">Nucleus</keyword>
<dbReference type="PANTHER" id="PTHR44313">
    <property type="entry name" value="DNAJ HOMOLOG SUBFAMILY C MEMBER 17"/>
    <property type="match status" value="1"/>
</dbReference>
<dbReference type="PRINTS" id="PR00625">
    <property type="entry name" value="JDOMAIN"/>
</dbReference>
<protein>
    <recommendedName>
        <fullName evidence="7">J domain-containing protein</fullName>
    </recommendedName>
</protein>
<evidence type="ECO:0000256" key="2">
    <source>
        <dbReference type="ARBA" id="ARBA00004496"/>
    </source>
</evidence>
<evidence type="ECO:0000256" key="3">
    <source>
        <dbReference type="ARBA" id="ARBA00022490"/>
    </source>
</evidence>
<evidence type="ECO:0000256" key="5">
    <source>
        <dbReference type="ARBA" id="ARBA00023242"/>
    </source>
</evidence>
<dbReference type="Proteomes" id="UP000591131">
    <property type="component" value="Unassembled WGS sequence"/>
</dbReference>
<dbReference type="InterPro" id="IPR052094">
    <property type="entry name" value="Pre-mRNA-splicing_ERAD"/>
</dbReference>
<evidence type="ECO:0000256" key="1">
    <source>
        <dbReference type="ARBA" id="ARBA00004123"/>
    </source>
</evidence>
<feature type="domain" description="J" evidence="7">
    <location>
        <begin position="31"/>
        <end position="98"/>
    </location>
</feature>
<evidence type="ECO:0000259" key="7">
    <source>
        <dbReference type="PROSITE" id="PS50076"/>
    </source>
</evidence>
<evidence type="ECO:0000313" key="9">
    <source>
        <dbReference type="Proteomes" id="UP000591131"/>
    </source>
</evidence>
<sequence length="224" mass="25062">MTATSPQKKGAAAVHPPRHPIEVSELGRRFNPYEILGVTKTATSTVVKRAYRKRALKLHPDKNPGEEQAIYAAMFNNLTLIYEALLDPATRQAIDDRIAASEREEETRQMQNAQQSRLREDLLMKERIWREKSAAKDEKDRIKAANQELLDALKARREKELLASRRTHTAAASLLGKRPRSPPRSRTVASSGSLDGIINSVWEELVHAAAVHDHGGGPQVRVQV</sequence>
<proteinExistence type="predicted"/>
<dbReference type="EMBL" id="JAAPAO010000411">
    <property type="protein sequence ID" value="KAF4660485.1"/>
    <property type="molecule type" value="Genomic_DNA"/>
</dbReference>
<feature type="region of interest" description="Disordered" evidence="6">
    <location>
        <begin position="166"/>
        <end position="191"/>
    </location>
</feature>
<dbReference type="InterPro" id="IPR036869">
    <property type="entry name" value="J_dom_sf"/>
</dbReference>
<dbReference type="GO" id="GO:0005737">
    <property type="term" value="C:cytoplasm"/>
    <property type="evidence" value="ECO:0007669"/>
    <property type="project" value="UniProtKB-SubCell"/>
</dbReference>
<evidence type="ECO:0000313" key="8">
    <source>
        <dbReference type="EMBL" id="KAF4660485.1"/>
    </source>
</evidence>
<dbReference type="OrthoDB" id="431360at2759"/>
<dbReference type="AlphaFoldDB" id="A0A7J6LMH6"/>
<dbReference type="SUPFAM" id="SSF46565">
    <property type="entry name" value="Chaperone J-domain"/>
    <property type="match status" value="1"/>
</dbReference>
<keyword evidence="4" id="KW-0143">Chaperone</keyword>
<keyword evidence="9" id="KW-1185">Reference proteome</keyword>
<keyword evidence="3" id="KW-0963">Cytoplasm</keyword>
<accession>A0A7J6LMH6</accession>
<dbReference type="InterPro" id="IPR018253">
    <property type="entry name" value="DnaJ_domain_CS"/>
</dbReference>
<dbReference type="CDD" id="cd06257">
    <property type="entry name" value="DnaJ"/>
    <property type="match status" value="1"/>
</dbReference>
<evidence type="ECO:0000256" key="6">
    <source>
        <dbReference type="SAM" id="MobiDB-lite"/>
    </source>
</evidence>
<comment type="caution">
    <text evidence="8">The sequence shown here is derived from an EMBL/GenBank/DDBJ whole genome shotgun (WGS) entry which is preliminary data.</text>
</comment>
<dbReference type="GO" id="GO:0000390">
    <property type="term" value="P:spliceosomal complex disassembly"/>
    <property type="evidence" value="ECO:0007669"/>
    <property type="project" value="TreeGrafter"/>
</dbReference>
<dbReference type="PROSITE" id="PS50076">
    <property type="entry name" value="DNAJ_2"/>
    <property type="match status" value="1"/>
</dbReference>
<dbReference type="InterPro" id="IPR001623">
    <property type="entry name" value="DnaJ_domain"/>
</dbReference>
<reference evidence="8 9" key="1">
    <citation type="submission" date="2020-04" db="EMBL/GenBank/DDBJ databases">
        <title>Perkinsus chesapeaki whole genome sequence.</title>
        <authorList>
            <person name="Bogema D.R."/>
        </authorList>
    </citation>
    <scope>NUCLEOTIDE SEQUENCE [LARGE SCALE GENOMIC DNA]</scope>
    <source>
        <strain evidence="8">ATCC PRA-425</strain>
    </source>
</reference>
<dbReference type="PANTHER" id="PTHR44313:SF1">
    <property type="entry name" value="DNAJ HOMOLOG SUBFAMILY C MEMBER 17"/>
    <property type="match status" value="1"/>
</dbReference>
<dbReference type="Gene3D" id="1.10.287.110">
    <property type="entry name" value="DnaJ domain"/>
    <property type="match status" value="1"/>
</dbReference>
<dbReference type="Pfam" id="PF00226">
    <property type="entry name" value="DnaJ"/>
    <property type="match status" value="1"/>
</dbReference>
<gene>
    <name evidence="8" type="ORF">FOL47_007149</name>
</gene>
<dbReference type="GO" id="GO:0005681">
    <property type="term" value="C:spliceosomal complex"/>
    <property type="evidence" value="ECO:0007669"/>
    <property type="project" value="TreeGrafter"/>
</dbReference>